<name>A0ABP5F4L8_9ACTN</name>
<protein>
    <submittedName>
        <fullName evidence="2">Uncharacterized protein</fullName>
    </submittedName>
</protein>
<keyword evidence="3" id="KW-1185">Reference proteome</keyword>
<organism evidence="2 3">
    <name type="scientific">Catenulispora yoronensis</name>
    <dbReference type="NCBI Taxonomy" id="450799"/>
    <lineage>
        <taxon>Bacteria</taxon>
        <taxon>Bacillati</taxon>
        <taxon>Actinomycetota</taxon>
        <taxon>Actinomycetes</taxon>
        <taxon>Catenulisporales</taxon>
        <taxon>Catenulisporaceae</taxon>
        <taxon>Catenulispora</taxon>
    </lineage>
</organism>
<feature type="region of interest" description="Disordered" evidence="1">
    <location>
        <begin position="1"/>
        <end position="77"/>
    </location>
</feature>
<evidence type="ECO:0000313" key="3">
    <source>
        <dbReference type="Proteomes" id="UP001500751"/>
    </source>
</evidence>
<feature type="compositionally biased region" description="Basic and acidic residues" evidence="1">
    <location>
        <begin position="20"/>
        <end position="40"/>
    </location>
</feature>
<comment type="caution">
    <text evidence="2">The sequence shown here is derived from an EMBL/GenBank/DDBJ whole genome shotgun (WGS) entry which is preliminary data.</text>
</comment>
<proteinExistence type="predicted"/>
<evidence type="ECO:0000313" key="2">
    <source>
        <dbReference type="EMBL" id="GAA2012726.1"/>
    </source>
</evidence>
<feature type="compositionally biased region" description="Basic and acidic residues" evidence="1">
    <location>
        <begin position="66"/>
        <end position="77"/>
    </location>
</feature>
<gene>
    <name evidence="2" type="ORF">GCM10009839_04030</name>
</gene>
<evidence type="ECO:0000256" key="1">
    <source>
        <dbReference type="SAM" id="MobiDB-lite"/>
    </source>
</evidence>
<reference evidence="3" key="1">
    <citation type="journal article" date="2019" name="Int. J. Syst. Evol. Microbiol.">
        <title>The Global Catalogue of Microorganisms (GCM) 10K type strain sequencing project: providing services to taxonomists for standard genome sequencing and annotation.</title>
        <authorList>
            <consortium name="The Broad Institute Genomics Platform"/>
            <consortium name="The Broad Institute Genome Sequencing Center for Infectious Disease"/>
            <person name="Wu L."/>
            <person name="Ma J."/>
        </authorList>
    </citation>
    <scope>NUCLEOTIDE SEQUENCE [LARGE SCALE GENOMIC DNA]</scope>
    <source>
        <strain evidence="3">JCM 16014</strain>
    </source>
</reference>
<dbReference type="EMBL" id="BAAAQN010000002">
    <property type="protein sequence ID" value="GAA2012726.1"/>
    <property type="molecule type" value="Genomic_DNA"/>
</dbReference>
<accession>A0ABP5F4L8</accession>
<sequence length="77" mass="8314">MVRSSDDFTWLGGGRKKTSGKNEESEGRKEKPDPAYRARGDVNGTGPGRRAGLHSHTAEGRAPSEGSKRRMSDVKAT</sequence>
<dbReference type="Proteomes" id="UP001500751">
    <property type="component" value="Unassembled WGS sequence"/>
</dbReference>